<reference evidence="2" key="1">
    <citation type="journal article" date="2020" name="Nature">
        <title>Giant virus diversity and host interactions through global metagenomics.</title>
        <authorList>
            <person name="Schulz F."/>
            <person name="Roux S."/>
            <person name="Paez-Espino D."/>
            <person name="Jungbluth S."/>
            <person name="Walsh D.A."/>
            <person name="Denef V.J."/>
            <person name="McMahon K.D."/>
            <person name="Konstantinidis K.T."/>
            <person name="Eloe-Fadrosh E.A."/>
            <person name="Kyrpides N.C."/>
            <person name="Woyke T."/>
        </authorList>
    </citation>
    <scope>NUCLEOTIDE SEQUENCE</scope>
    <source>
        <strain evidence="2">GVMAG-M-3300023179-27</strain>
    </source>
</reference>
<accession>A0A6C0E8T1</accession>
<dbReference type="InterPro" id="IPR027417">
    <property type="entry name" value="P-loop_NTPase"/>
</dbReference>
<name>A0A6C0E8T1_9ZZZZ</name>
<evidence type="ECO:0000256" key="1">
    <source>
        <dbReference type="SAM" id="MobiDB-lite"/>
    </source>
</evidence>
<dbReference type="SUPFAM" id="SSF52540">
    <property type="entry name" value="P-loop containing nucleoside triphosphate hydrolases"/>
    <property type="match status" value="1"/>
</dbReference>
<dbReference type="AlphaFoldDB" id="A0A6C0E8T1"/>
<dbReference type="Gene3D" id="3.40.50.300">
    <property type="entry name" value="P-loop containing nucleotide triphosphate hydrolases"/>
    <property type="match status" value="1"/>
</dbReference>
<protein>
    <recommendedName>
        <fullName evidence="3">Packaging ATPase</fullName>
    </recommendedName>
</protein>
<evidence type="ECO:0008006" key="3">
    <source>
        <dbReference type="Google" id="ProtNLM"/>
    </source>
</evidence>
<sequence>MGIKDVHMSNGNKLPIKNFKLESMVDYPSIVMIAKRGSGKSWVVRAILNHFRDIPVGLIISPTDRMNVFYGDFFPDSYIHYSYKSEIIEKLLARQQQMIDKQKEKQAQGKNLDTRAFIVMDDCLGQKGSWVRDQPIQELLFNGRHYHIMYILTMQFPLGITPELRSNFDYIFLLADDMISNQKRIYDHYAGMFPNFDSFRQVFAELTSDFGAMVIVNRGVRNSALDKIFWYKAPDLSSQKIEMGCSQFREFHKRNYDPMWKKKNNTFNFTNYCADKKRNKSVIHVDKQNIDNKNNQRNYSVNNDRRNYNSSHYN</sequence>
<evidence type="ECO:0000313" key="2">
    <source>
        <dbReference type="EMBL" id="QHT25607.1"/>
    </source>
</evidence>
<feature type="region of interest" description="Disordered" evidence="1">
    <location>
        <begin position="293"/>
        <end position="314"/>
    </location>
</feature>
<organism evidence="2">
    <name type="scientific">viral metagenome</name>
    <dbReference type="NCBI Taxonomy" id="1070528"/>
    <lineage>
        <taxon>unclassified sequences</taxon>
        <taxon>metagenomes</taxon>
        <taxon>organismal metagenomes</taxon>
    </lineage>
</organism>
<proteinExistence type="predicted"/>
<dbReference type="EMBL" id="MN739773">
    <property type="protein sequence ID" value="QHT25607.1"/>
    <property type="molecule type" value="Genomic_DNA"/>
</dbReference>